<keyword evidence="3" id="KW-1185">Reference proteome</keyword>
<evidence type="ECO:0000313" key="2">
    <source>
        <dbReference type="EMBL" id="ARV77012.1"/>
    </source>
</evidence>
<feature type="region of interest" description="Disordered" evidence="1">
    <location>
        <begin position="85"/>
        <end position="120"/>
    </location>
</feature>
<sequence>MSIPTLAELTEKVGNLEIAGIETAITARLETVGTVAFLNDPTVTDKTLNLDFDGVHLSESAIALLVASLTKSGWASPVVKNTQGPAYTGIGHQPRPRNNPVLTVSFKPGAVTPPATDDGE</sequence>
<evidence type="ECO:0000256" key="1">
    <source>
        <dbReference type="SAM" id="MobiDB-lite"/>
    </source>
</evidence>
<reference evidence="2 3" key="1">
    <citation type="submission" date="2017-05" db="EMBL/GenBank/DDBJ databases">
        <authorList>
            <person name="Song R."/>
            <person name="Chenine A.L."/>
            <person name="Ruprecht R.M."/>
        </authorList>
    </citation>
    <scope>NUCLEOTIDE SEQUENCE [LARGE SCALE GENOMIC DNA]</scope>
</reference>
<dbReference type="Proteomes" id="UP000225448">
    <property type="component" value="Segment"/>
</dbReference>
<name>A0A1Y0SU40_9CAUD</name>
<proteinExistence type="predicted"/>
<dbReference type="EMBL" id="MF042360">
    <property type="protein sequence ID" value="ARV77012.1"/>
    <property type="molecule type" value="Genomic_DNA"/>
</dbReference>
<accession>A0A1Y0SU40</accession>
<gene>
    <name evidence="2" type="ORF">PHABIO_381</name>
</gene>
<evidence type="ECO:0000313" key="3">
    <source>
        <dbReference type="Proteomes" id="UP000225448"/>
    </source>
</evidence>
<protein>
    <submittedName>
        <fullName evidence="2">Virion structural protein</fullName>
    </submittedName>
</protein>
<organism evidence="2 3">
    <name type="scientific">Pseudomonas phage Phabio</name>
    <dbReference type="NCBI Taxonomy" id="2006668"/>
    <lineage>
        <taxon>Viruses</taxon>
        <taxon>Duplodnaviria</taxon>
        <taxon>Heunggongvirae</taxon>
        <taxon>Uroviricota</taxon>
        <taxon>Caudoviricetes</taxon>
        <taxon>Chimalliviridae</taxon>
        <taxon>Phabiovirus</taxon>
        <taxon>Phabiovirus phabio</taxon>
    </lineage>
</organism>